<name>A0A2P2QTB0_RHIMU</name>
<dbReference type="AlphaFoldDB" id="A0A2P2QTB0"/>
<evidence type="ECO:0000313" key="1">
    <source>
        <dbReference type="EMBL" id="MBX70207.1"/>
    </source>
</evidence>
<dbReference type="EMBL" id="GGEC01089723">
    <property type="protein sequence ID" value="MBX70207.1"/>
    <property type="molecule type" value="Transcribed_RNA"/>
</dbReference>
<proteinExistence type="predicted"/>
<protein>
    <submittedName>
        <fullName evidence="1">Uncharacterized protein</fullName>
    </submittedName>
</protein>
<sequence length="40" mass="4997">MYRTIYKNLWKHLMGRYHIAISWFSCIYVKNLSTLFQPSW</sequence>
<reference evidence="1" key="1">
    <citation type="submission" date="2018-02" db="EMBL/GenBank/DDBJ databases">
        <title>Rhizophora mucronata_Transcriptome.</title>
        <authorList>
            <person name="Meera S.P."/>
            <person name="Sreeshan A."/>
            <person name="Augustine A."/>
        </authorList>
    </citation>
    <scope>NUCLEOTIDE SEQUENCE</scope>
    <source>
        <tissue evidence="1">Leaf</tissue>
    </source>
</reference>
<accession>A0A2P2QTB0</accession>
<organism evidence="1">
    <name type="scientific">Rhizophora mucronata</name>
    <name type="common">Asiatic mangrove</name>
    <dbReference type="NCBI Taxonomy" id="61149"/>
    <lineage>
        <taxon>Eukaryota</taxon>
        <taxon>Viridiplantae</taxon>
        <taxon>Streptophyta</taxon>
        <taxon>Embryophyta</taxon>
        <taxon>Tracheophyta</taxon>
        <taxon>Spermatophyta</taxon>
        <taxon>Magnoliopsida</taxon>
        <taxon>eudicotyledons</taxon>
        <taxon>Gunneridae</taxon>
        <taxon>Pentapetalae</taxon>
        <taxon>rosids</taxon>
        <taxon>fabids</taxon>
        <taxon>Malpighiales</taxon>
        <taxon>Rhizophoraceae</taxon>
        <taxon>Rhizophora</taxon>
    </lineage>
</organism>